<reference evidence="2" key="1">
    <citation type="journal article" date="2014" name="Genome Announc.">
        <title>De novo whole-genome sequence and genome annotation of Lichtheimia ramosa.</title>
        <authorList>
            <person name="Linde J."/>
            <person name="Schwartze V."/>
            <person name="Binder U."/>
            <person name="Lass-Florl C."/>
            <person name="Voigt K."/>
            <person name="Horn F."/>
        </authorList>
    </citation>
    <scope>NUCLEOTIDE SEQUENCE</scope>
    <source>
        <strain evidence="2">JMRC FSU:6197</strain>
    </source>
</reference>
<evidence type="ECO:0000313" key="2">
    <source>
        <dbReference type="EMBL" id="CDS06080.1"/>
    </source>
</evidence>
<accession>A0A077WF95</accession>
<feature type="compositionally biased region" description="Polar residues" evidence="1">
    <location>
        <begin position="40"/>
        <end position="49"/>
    </location>
</feature>
<feature type="compositionally biased region" description="Basic residues" evidence="1">
    <location>
        <begin position="17"/>
        <end position="30"/>
    </location>
</feature>
<feature type="region of interest" description="Disordered" evidence="1">
    <location>
        <begin position="17"/>
        <end position="53"/>
    </location>
</feature>
<sequence>MSDRLVSSLLFRRGRSVQRLRKTDHHHRDNHLHTLPPSPISLTSYQQQEAPPRLDAKKRLAKVISCLRFIHKGKRKDRNVDIDTTMNHATTSQRFINDTLPSPPLTPQQQICNRNELQRASVEYNPLSSPDIVCGGALSPPPRHHRTVREQFSASMFEDHPERYNDNEIPLKIRKRPALLKRTASMNGHLRLSIDVDQHYNTSSAITDASSATDDITTTTTTAASSSFQPTQSITTIPTHHIQSMVDPSSTRLSSTVTDASSTTADESLFCYGPFPSSTLLPLSSTSPIEQQDELGSSTTTTTVVDDDKAHYDAVVAGTIGRSSRVRNTIQRPWITNNAIATT</sequence>
<dbReference type="OrthoDB" id="2273361at2759"/>
<dbReference type="AlphaFoldDB" id="A0A077WF95"/>
<dbReference type="EMBL" id="LK023318">
    <property type="protein sequence ID" value="CDS06080.1"/>
    <property type="molecule type" value="Genomic_DNA"/>
</dbReference>
<organism evidence="2">
    <name type="scientific">Lichtheimia ramosa</name>
    <dbReference type="NCBI Taxonomy" id="688394"/>
    <lineage>
        <taxon>Eukaryota</taxon>
        <taxon>Fungi</taxon>
        <taxon>Fungi incertae sedis</taxon>
        <taxon>Mucoromycota</taxon>
        <taxon>Mucoromycotina</taxon>
        <taxon>Mucoromycetes</taxon>
        <taxon>Mucorales</taxon>
        <taxon>Lichtheimiaceae</taxon>
        <taxon>Lichtheimia</taxon>
    </lineage>
</organism>
<proteinExistence type="predicted"/>
<name>A0A077WF95_9FUNG</name>
<gene>
    <name evidence="2" type="ORF">LRAMOSA08608</name>
</gene>
<protein>
    <submittedName>
        <fullName evidence="2">Uncharacterized protein</fullName>
    </submittedName>
</protein>
<evidence type="ECO:0000256" key="1">
    <source>
        <dbReference type="SAM" id="MobiDB-lite"/>
    </source>
</evidence>